<comment type="similarity">
    <text evidence="4">Belongs to the glucose-1-phosphate thymidylyltransferase family.</text>
</comment>
<evidence type="ECO:0000256" key="2">
    <source>
        <dbReference type="ARBA" id="ARBA00004781"/>
    </source>
</evidence>
<comment type="catalytic activity">
    <reaction evidence="10">
        <text>dTTP + alpha-D-glucose 1-phosphate + H(+) = dTDP-alpha-D-glucose + diphosphate</text>
        <dbReference type="Rhea" id="RHEA:15225"/>
        <dbReference type="ChEBI" id="CHEBI:15378"/>
        <dbReference type="ChEBI" id="CHEBI:33019"/>
        <dbReference type="ChEBI" id="CHEBI:37568"/>
        <dbReference type="ChEBI" id="CHEBI:57477"/>
        <dbReference type="ChEBI" id="CHEBI:58601"/>
        <dbReference type="EC" id="2.7.7.24"/>
    </reaction>
</comment>
<dbReference type="EC" id="2.7.7.24" evidence="5"/>
<keyword evidence="7" id="KW-0548">Nucleotidyltransferase</keyword>
<reference evidence="12" key="1">
    <citation type="submission" date="2018-06" db="EMBL/GenBank/DDBJ databases">
        <title>Genetic diversity of the Aeromonas Hydrophila O antigens and development of a suspension array for serotype detection.</title>
        <authorList>
            <person name="Cao H."/>
            <person name="Liu B."/>
        </authorList>
    </citation>
    <scope>NUCLEOTIDE SEQUENCE</scope>
    <source>
        <strain evidence="12">G5372</strain>
    </source>
</reference>
<evidence type="ECO:0000256" key="7">
    <source>
        <dbReference type="ARBA" id="ARBA00022695"/>
    </source>
</evidence>
<dbReference type="AlphaFoldDB" id="A0A346ACB0"/>
<comment type="pathway">
    <text evidence="2">Carbohydrate biosynthesis; dTDP-L-rhamnose biosynthesis.</text>
</comment>
<dbReference type="InterPro" id="IPR005835">
    <property type="entry name" value="NTP_transferase_dom"/>
</dbReference>
<comment type="cofactor">
    <cofactor evidence="1">
        <name>Mg(2+)</name>
        <dbReference type="ChEBI" id="CHEBI:18420"/>
    </cofactor>
</comment>
<dbReference type="GO" id="GO:0008879">
    <property type="term" value="F:glucose-1-phosphate thymidylyltransferase activity"/>
    <property type="evidence" value="ECO:0007669"/>
    <property type="project" value="UniProtKB-EC"/>
</dbReference>
<dbReference type="GO" id="GO:0046872">
    <property type="term" value="F:metal ion binding"/>
    <property type="evidence" value="ECO:0007669"/>
    <property type="project" value="UniProtKB-KW"/>
</dbReference>
<organism evidence="12">
    <name type="scientific">Aeromonas hydrophila</name>
    <dbReference type="NCBI Taxonomy" id="644"/>
    <lineage>
        <taxon>Bacteria</taxon>
        <taxon>Pseudomonadati</taxon>
        <taxon>Pseudomonadota</taxon>
        <taxon>Gammaproteobacteria</taxon>
        <taxon>Aeromonadales</taxon>
        <taxon>Aeromonadaceae</taxon>
        <taxon>Aeromonas</taxon>
    </lineage>
</organism>
<protein>
    <recommendedName>
        <fullName evidence="5">glucose-1-phosphate thymidylyltransferase</fullName>
        <ecNumber evidence="5">2.7.7.24</ecNumber>
    </recommendedName>
</protein>
<feature type="domain" description="Nucleotidyl transferase" evidence="11">
    <location>
        <begin position="2"/>
        <end position="39"/>
    </location>
</feature>
<name>A0A346ACB0_AERHY</name>
<evidence type="ECO:0000256" key="6">
    <source>
        <dbReference type="ARBA" id="ARBA00022679"/>
    </source>
</evidence>
<gene>
    <name evidence="12" type="primary">rmlA</name>
</gene>
<dbReference type="Pfam" id="PF00483">
    <property type="entry name" value="NTP_transferase"/>
    <property type="match status" value="1"/>
</dbReference>
<dbReference type="EMBL" id="MH449675">
    <property type="protein sequence ID" value="AXL04872.1"/>
    <property type="molecule type" value="Genomic_DNA"/>
</dbReference>
<evidence type="ECO:0000256" key="5">
    <source>
        <dbReference type="ARBA" id="ARBA00012461"/>
    </source>
</evidence>
<dbReference type="InterPro" id="IPR029044">
    <property type="entry name" value="Nucleotide-diphossugar_trans"/>
</dbReference>
<evidence type="ECO:0000256" key="3">
    <source>
        <dbReference type="ARBA" id="ARBA00005125"/>
    </source>
</evidence>
<evidence type="ECO:0000256" key="9">
    <source>
        <dbReference type="ARBA" id="ARBA00022842"/>
    </source>
</evidence>
<dbReference type="PANTHER" id="PTHR43532">
    <property type="entry name" value="GLUCOSE-1-PHOSPHATE THYMIDYLYLTRANSFERASE"/>
    <property type="match status" value="1"/>
</dbReference>
<evidence type="ECO:0000256" key="8">
    <source>
        <dbReference type="ARBA" id="ARBA00022723"/>
    </source>
</evidence>
<evidence type="ECO:0000313" key="12">
    <source>
        <dbReference type="EMBL" id="AXL04872.1"/>
    </source>
</evidence>
<proteinExistence type="inferred from homology"/>
<evidence type="ECO:0000256" key="4">
    <source>
        <dbReference type="ARBA" id="ARBA00010480"/>
    </source>
</evidence>
<keyword evidence="6 12" id="KW-0808">Transferase</keyword>
<evidence type="ECO:0000256" key="10">
    <source>
        <dbReference type="ARBA" id="ARBA00049336"/>
    </source>
</evidence>
<keyword evidence="9" id="KW-0460">Magnesium</keyword>
<dbReference type="PANTHER" id="PTHR43532:SF1">
    <property type="entry name" value="GLUCOSE-1-PHOSPHATE THYMIDYLYLTRANSFERASE 1"/>
    <property type="match status" value="1"/>
</dbReference>
<dbReference type="InterPro" id="IPR005907">
    <property type="entry name" value="G1P_thy_trans_s"/>
</dbReference>
<keyword evidence="8" id="KW-0479">Metal-binding</keyword>
<comment type="pathway">
    <text evidence="3">Bacterial outer membrane biogenesis; LPS O-antigen biosynthesis.</text>
</comment>
<evidence type="ECO:0000256" key="1">
    <source>
        <dbReference type="ARBA" id="ARBA00001946"/>
    </source>
</evidence>
<sequence length="90" mass="10061">MNRIYLEQGNLSVAMMGRGYAWLDTGTLESMIDASNFIQTIETRQGLKVACPEEIAYRKKFITADQVRVLAAPLAKNAYGQYLLKMVAKA</sequence>
<evidence type="ECO:0000259" key="11">
    <source>
        <dbReference type="Pfam" id="PF00483"/>
    </source>
</evidence>
<dbReference type="SUPFAM" id="SSF53448">
    <property type="entry name" value="Nucleotide-diphospho-sugar transferases"/>
    <property type="match status" value="1"/>
</dbReference>
<accession>A0A346ACB0</accession>
<dbReference type="Gene3D" id="3.90.550.10">
    <property type="entry name" value="Spore Coat Polysaccharide Biosynthesis Protein SpsA, Chain A"/>
    <property type="match status" value="1"/>
</dbReference>